<keyword evidence="3" id="KW-1185">Reference proteome</keyword>
<dbReference type="CDD" id="cd12087">
    <property type="entry name" value="TM_EGFR-like"/>
    <property type="match status" value="1"/>
</dbReference>
<dbReference type="AlphaFoldDB" id="A0A5N5QME7"/>
<gene>
    <name evidence="2" type="ORF">CTheo_3806</name>
</gene>
<dbReference type="OrthoDB" id="2576311at2759"/>
<evidence type="ECO:0000313" key="3">
    <source>
        <dbReference type="Proteomes" id="UP000383932"/>
    </source>
</evidence>
<evidence type="ECO:0000313" key="2">
    <source>
        <dbReference type="EMBL" id="KAB5592738.1"/>
    </source>
</evidence>
<evidence type="ECO:0000256" key="1">
    <source>
        <dbReference type="SAM" id="Phobius"/>
    </source>
</evidence>
<accession>A0A5N5QME7</accession>
<sequence length="148" mass="15589">MWNLVSACSVCQGQPPSSWSQWISSCSESHINVGKYPLPIPSGVLVPRWAYRDFTAAGMLNTALDPEPPAGSSTLANLVGAPTRVVAVEIDHPPPQTKSNTDVIAGAVIGGIAVLALSSLILYLIVTKLKQKKSARNADDLIPTSEIA</sequence>
<proteinExistence type="predicted"/>
<comment type="caution">
    <text evidence="2">The sequence shown here is derived from an EMBL/GenBank/DDBJ whole genome shotgun (WGS) entry which is preliminary data.</text>
</comment>
<keyword evidence="1" id="KW-1133">Transmembrane helix</keyword>
<keyword evidence="1" id="KW-0812">Transmembrane</keyword>
<name>A0A5N5QME7_9AGAM</name>
<dbReference type="EMBL" id="SSOP01000055">
    <property type="protein sequence ID" value="KAB5592738.1"/>
    <property type="molecule type" value="Genomic_DNA"/>
</dbReference>
<organism evidence="2 3">
    <name type="scientific">Ceratobasidium theobromae</name>
    <dbReference type="NCBI Taxonomy" id="1582974"/>
    <lineage>
        <taxon>Eukaryota</taxon>
        <taxon>Fungi</taxon>
        <taxon>Dikarya</taxon>
        <taxon>Basidiomycota</taxon>
        <taxon>Agaricomycotina</taxon>
        <taxon>Agaricomycetes</taxon>
        <taxon>Cantharellales</taxon>
        <taxon>Ceratobasidiaceae</taxon>
        <taxon>Ceratobasidium</taxon>
    </lineage>
</organism>
<protein>
    <submittedName>
        <fullName evidence="2">Glycophorin A domain-containing protein</fullName>
    </submittedName>
</protein>
<keyword evidence="1" id="KW-0472">Membrane</keyword>
<reference evidence="2 3" key="1">
    <citation type="journal article" date="2019" name="Fungal Biol. Biotechnol.">
        <title>Draft genome sequence of fastidious pathogen Ceratobasidium theobromae, which causes vascular-streak dieback in Theobroma cacao.</title>
        <authorList>
            <person name="Ali S.S."/>
            <person name="Asman A."/>
            <person name="Shao J."/>
            <person name="Firmansyah A.P."/>
            <person name="Susilo A.W."/>
            <person name="Rosmana A."/>
            <person name="McMahon P."/>
            <person name="Junaid M."/>
            <person name="Guest D."/>
            <person name="Kheng T.Y."/>
            <person name="Meinhardt L.W."/>
            <person name="Bailey B.A."/>
        </authorList>
    </citation>
    <scope>NUCLEOTIDE SEQUENCE [LARGE SCALE GENOMIC DNA]</scope>
    <source>
        <strain evidence="2 3">CT2</strain>
    </source>
</reference>
<feature type="transmembrane region" description="Helical" evidence="1">
    <location>
        <begin position="103"/>
        <end position="126"/>
    </location>
</feature>
<dbReference type="Proteomes" id="UP000383932">
    <property type="component" value="Unassembled WGS sequence"/>
</dbReference>